<dbReference type="PANTHER" id="PTHR48019">
    <property type="entry name" value="SERUM RESPONSE FACTOR HOMOLOG"/>
    <property type="match status" value="1"/>
</dbReference>
<organism evidence="9">
    <name type="scientific">Populus davidiana</name>
    <dbReference type="NCBI Taxonomy" id="266767"/>
    <lineage>
        <taxon>Eukaryota</taxon>
        <taxon>Viridiplantae</taxon>
        <taxon>Streptophyta</taxon>
        <taxon>Embryophyta</taxon>
        <taxon>Tracheophyta</taxon>
        <taxon>Spermatophyta</taxon>
        <taxon>Magnoliopsida</taxon>
        <taxon>eudicotyledons</taxon>
        <taxon>Gunneridae</taxon>
        <taxon>Pentapetalae</taxon>
        <taxon>rosids</taxon>
        <taxon>fabids</taxon>
        <taxon>Malpighiales</taxon>
        <taxon>Salicaceae</taxon>
        <taxon>Saliceae</taxon>
        <taxon>Populus</taxon>
    </lineage>
</organism>
<evidence type="ECO:0000259" key="8">
    <source>
        <dbReference type="PROSITE" id="PS51297"/>
    </source>
</evidence>
<dbReference type="InterPro" id="IPR033896">
    <property type="entry name" value="MEF2-like_N"/>
</dbReference>
<keyword evidence="5" id="KW-0539">Nucleus</keyword>
<dbReference type="InterPro" id="IPR050142">
    <property type="entry name" value="MADS-box/MEF2_TF"/>
</dbReference>
<evidence type="ECO:0008006" key="10">
    <source>
        <dbReference type="Google" id="ProtNLM"/>
    </source>
</evidence>
<dbReference type="Gene3D" id="3.40.1810.10">
    <property type="entry name" value="Transcription factor, MADS-box"/>
    <property type="match status" value="1"/>
</dbReference>
<dbReference type="PROSITE" id="PS51297">
    <property type="entry name" value="K_BOX"/>
    <property type="match status" value="1"/>
</dbReference>
<dbReference type="AlphaFoldDB" id="A0A6M2ETL5"/>
<keyword evidence="4" id="KW-0804">Transcription</keyword>
<dbReference type="PROSITE" id="PS50066">
    <property type="entry name" value="MADS_BOX_2"/>
    <property type="match status" value="1"/>
</dbReference>
<dbReference type="GO" id="GO:0005634">
    <property type="term" value="C:nucleus"/>
    <property type="evidence" value="ECO:0007669"/>
    <property type="project" value="UniProtKB-SubCell"/>
</dbReference>
<dbReference type="GO" id="GO:0000977">
    <property type="term" value="F:RNA polymerase II transcription regulatory region sequence-specific DNA binding"/>
    <property type="evidence" value="ECO:0007669"/>
    <property type="project" value="InterPro"/>
</dbReference>
<evidence type="ECO:0000256" key="3">
    <source>
        <dbReference type="ARBA" id="ARBA00023125"/>
    </source>
</evidence>
<dbReference type="GO" id="GO:0045944">
    <property type="term" value="P:positive regulation of transcription by RNA polymerase II"/>
    <property type="evidence" value="ECO:0007669"/>
    <property type="project" value="InterPro"/>
</dbReference>
<name>A0A6M2ETL5_9ROSI</name>
<feature type="domain" description="K-box" evidence="8">
    <location>
        <begin position="84"/>
        <end position="174"/>
    </location>
</feature>
<dbReference type="Pfam" id="PF01486">
    <property type="entry name" value="K-box"/>
    <property type="match status" value="1"/>
</dbReference>
<keyword evidence="3" id="KW-0238">DNA-binding</keyword>
<evidence type="ECO:0000313" key="9">
    <source>
        <dbReference type="EMBL" id="NUU88783.1"/>
    </source>
</evidence>
<dbReference type="InterPro" id="IPR002487">
    <property type="entry name" value="TF_Kbox"/>
</dbReference>
<evidence type="ECO:0000256" key="6">
    <source>
        <dbReference type="SAM" id="Coils"/>
    </source>
</evidence>
<keyword evidence="2" id="KW-0805">Transcription regulation</keyword>
<reference evidence="9" key="1">
    <citation type="submission" date="2020-03" db="EMBL/GenBank/DDBJ databases">
        <authorList>
            <person name="Zhang R."/>
        </authorList>
    </citation>
    <scope>NUCLEOTIDE SEQUENCE</scope>
</reference>
<feature type="domain" description="MADS-box" evidence="7">
    <location>
        <begin position="1"/>
        <end position="61"/>
    </location>
</feature>
<dbReference type="PROSITE" id="PS00350">
    <property type="entry name" value="MADS_BOX_1"/>
    <property type="match status" value="1"/>
</dbReference>
<protein>
    <recommendedName>
        <fullName evidence="10">MADS-box domain-containing protein</fullName>
    </recommendedName>
</protein>
<dbReference type="GO" id="GO:0003700">
    <property type="term" value="F:DNA-binding transcription factor activity"/>
    <property type="evidence" value="ECO:0007669"/>
    <property type="project" value="InterPro"/>
</dbReference>
<evidence type="ECO:0000256" key="2">
    <source>
        <dbReference type="ARBA" id="ARBA00023015"/>
    </source>
</evidence>
<dbReference type="InterPro" id="IPR036879">
    <property type="entry name" value="TF_MADSbox_sf"/>
</dbReference>
<evidence type="ECO:0000256" key="1">
    <source>
        <dbReference type="ARBA" id="ARBA00004123"/>
    </source>
</evidence>
<dbReference type="EMBL" id="GILB01008450">
    <property type="protein sequence ID" value="NUU88783.1"/>
    <property type="molecule type" value="Transcribed_RNA"/>
</dbReference>
<dbReference type="PRINTS" id="PR00404">
    <property type="entry name" value="MADSDOMAIN"/>
</dbReference>
<evidence type="ECO:0000259" key="7">
    <source>
        <dbReference type="PROSITE" id="PS50066"/>
    </source>
</evidence>
<evidence type="ECO:0000256" key="5">
    <source>
        <dbReference type="ARBA" id="ARBA00023242"/>
    </source>
</evidence>
<dbReference type="GO" id="GO:0046983">
    <property type="term" value="F:protein dimerization activity"/>
    <property type="evidence" value="ECO:0007669"/>
    <property type="project" value="InterPro"/>
</dbReference>
<keyword evidence="6" id="KW-0175">Coiled coil</keyword>
<dbReference type="SUPFAM" id="SSF55455">
    <property type="entry name" value="SRF-like"/>
    <property type="match status" value="1"/>
</dbReference>
<dbReference type="Pfam" id="PF00319">
    <property type="entry name" value="SRF-TF"/>
    <property type="match status" value="1"/>
</dbReference>
<dbReference type="SMART" id="SM00432">
    <property type="entry name" value="MADS"/>
    <property type="match status" value="1"/>
</dbReference>
<feature type="coiled-coil region" evidence="6">
    <location>
        <begin position="147"/>
        <end position="174"/>
    </location>
</feature>
<dbReference type="InterPro" id="IPR002100">
    <property type="entry name" value="TF_MADSbox"/>
</dbReference>
<proteinExistence type="predicted"/>
<dbReference type="CDD" id="cd00265">
    <property type="entry name" value="MADS_MEF2_like"/>
    <property type="match status" value="1"/>
</dbReference>
<evidence type="ECO:0000256" key="4">
    <source>
        <dbReference type="ARBA" id="ARBA00023163"/>
    </source>
</evidence>
<comment type="subcellular location">
    <subcellularLocation>
        <location evidence="1">Nucleus</location>
    </subcellularLocation>
</comment>
<sequence length="222" mass="25918">MARGKIQIKKIENSTNRQVTYSKRRNGLFKKAHELTVLCDAEVSLVMVSCTDKVHDYTSPSTTTKRIFDQYQQTKGIDLWSSHYEIMKENLEKLKEVNMKIRREMRQRMGQCLNDLSFQDLQSLESDMESAWRVIHDRTDRVLTNQIETSKKKARNVEQINRKLQMELVSMELQRARQVVEIILLTENLEANVSLFVMKEAMDQDPYGLVDNGGDYNSVMGF</sequence>
<accession>A0A6M2ETL5</accession>